<proteinExistence type="predicted"/>
<dbReference type="GO" id="GO:0008270">
    <property type="term" value="F:zinc ion binding"/>
    <property type="evidence" value="ECO:0007669"/>
    <property type="project" value="UniProtKB-UniRule"/>
</dbReference>
<comment type="caution">
    <text evidence="9">Lacks conserved residue(s) required for the propagation of feature annotation.</text>
</comment>
<protein>
    <recommendedName>
        <fullName evidence="10">Metalloendopeptidase</fullName>
        <ecNumber evidence="10">3.4.24.-</ecNumber>
    </recommendedName>
</protein>
<keyword evidence="8" id="KW-0325">Glycoprotein</keyword>
<accession>A0A0N5CQ16</accession>
<dbReference type="OMA" id="VYRWPKN"/>
<feature type="domain" description="Peptidase M12A" evidence="11">
    <location>
        <begin position="224"/>
        <end position="428"/>
    </location>
</feature>
<reference evidence="12 13" key="2">
    <citation type="submission" date="2018-11" db="EMBL/GenBank/DDBJ databases">
        <authorList>
            <consortium name="Pathogen Informatics"/>
        </authorList>
    </citation>
    <scope>NUCLEOTIDE SEQUENCE [LARGE SCALE GENOMIC DNA]</scope>
</reference>
<organism evidence="14">
    <name type="scientific">Thelazia callipaeda</name>
    <name type="common">Oriental eyeworm</name>
    <name type="synonym">Parasitic nematode</name>
    <dbReference type="NCBI Taxonomy" id="103827"/>
    <lineage>
        <taxon>Eukaryota</taxon>
        <taxon>Metazoa</taxon>
        <taxon>Ecdysozoa</taxon>
        <taxon>Nematoda</taxon>
        <taxon>Chromadorea</taxon>
        <taxon>Rhabditida</taxon>
        <taxon>Spirurina</taxon>
        <taxon>Spiruromorpha</taxon>
        <taxon>Thelazioidea</taxon>
        <taxon>Thelaziidae</taxon>
        <taxon>Thelazia</taxon>
    </lineage>
</organism>
<feature type="binding site" evidence="9">
    <location>
        <position position="328"/>
    </location>
    <ligand>
        <name>Zn(2+)</name>
        <dbReference type="ChEBI" id="CHEBI:29105"/>
        <note>catalytic</note>
    </ligand>
</feature>
<keyword evidence="2 9" id="KW-0645">Protease</keyword>
<dbReference type="InterPro" id="IPR006026">
    <property type="entry name" value="Peptidase_Metallo"/>
</dbReference>
<evidence type="ECO:0000256" key="8">
    <source>
        <dbReference type="ARBA" id="ARBA00023180"/>
    </source>
</evidence>
<dbReference type="Gene3D" id="3.40.390.10">
    <property type="entry name" value="Collagenase (Catalytic Domain)"/>
    <property type="match status" value="1"/>
</dbReference>
<evidence type="ECO:0000256" key="2">
    <source>
        <dbReference type="ARBA" id="ARBA00022670"/>
    </source>
</evidence>
<dbReference type="PROSITE" id="PS51864">
    <property type="entry name" value="ASTACIN"/>
    <property type="match status" value="1"/>
</dbReference>
<evidence type="ECO:0000256" key="3">
    <source>
        <dbReference type="ARBA" id="ARBA00022723"/>
    </source>
</evidence>
<feature type="binding site" evidence="9">
    <location>
        <position position="324"/>
    </location>
    <ligand>
        <name>Zn(2+)</name>
        <dbReference type="ChEBI" id="CHEBI:29105"/>
        <note>catalytic</note>
    </ligand>
</feature>
<dbReference type="SMART" id="SM00235">
    <property type="entry name" value="ZnMc"/>
    <property type="match status" value="1"/>
</dbReference>
<dbReference type="Pfam" id="PF01400">
    <property type="entry name" value="Astacin"/>
    <property type="match status" value="1"/>
</dbReference>
<evidence type="ECO:0000256" key="9">
    <source>
        <dbReference type="PROSITE-ProRule" id="PRU01211"/>
    </source>
</evidence>
<dbReference type="InterPro" id="IPR034035">
    <property type="entry name" value="Astacin-like_dom"/>
</dbReference>
<dbReference type="WBParaSite" id="TCLT_0000231601-mRNA-1">
    <property type="protein sequence ID" value="TCLT_0000231601-mRNA-1"/>
    <property type="gene ID" value="TCLT_0000231601"/>
</dbReference>
<dbReference type="EC" id="3.4.24.-" evidence="10"/>
<feature type="active site" evidence="9">
    <location>
        <position position="325"/>
    </location>
</feature>
<dbReference type="AlphaFoldDB" id="A0A0N5CQ16"/>
<dbReference type="PANTHER" id="PTHR10127">
    <property type="entry name" value="DISCOIDIN, CUB, EGF, LAMININ , AND ZINC METALLOPROTEASE DOMAIN CONTAINING"/>
    <property type="match status" value="1"/>
</dbReference>
<dbReference type="GO" id="GO:0018996">
    <property type="term" value="P:molting cycle, collagen and cuticulin-based cuticle"/>
    <property type="evidence" value="ECO:0007669"/>
    <property type="project" value="UniProtKB-ARBA"/>
</dbReference>
<keyword evidence="6 9" id="KW-0482">Metalloprotease</keyword>
<dbReference type="PRINTS" id="PR00480">
    <property type="entry name" value="ASTACIN"/>
</dbReference>
<sequence>MTRIHVFFQNFVRLGAYIGSELLKAQNKAVEPKQSIIPVRPKKPKLKQSTTTTVWPLKFWTQPVAKQHTYGDVEDYDLIVDEFAQSSRDSGYSRSGSKPTTRLQSAPLISNEVVAQSFSFGQEVIGLLSEIAQYSDAHQKQNQDYGSVQKLLSAFFTAVSKAPKDIRQQKQHLYFVNDGTEMGRNRAIAKDLFESDIVLTVEQLKGIVMAEKEHHNFHHRFKRKVITGAVYRWPKNRKIPYEFTNSDENWRKAIRSSLAFWERETCVRWEENGVGFDRLIFFRGSGYVQIIGHTIVIRALAELADVRNYQLATAVKMQSGIIAHEIGHSLGFWHEQSRPDRDQYIKLRPEYIARGTEGNFIKRSDLESESMGLPFDLGSVMHYGPTAFSIDWNHATIETIDKRYDHTIGQRYGPSFIDIKQVNRLYCNDRCPASSLACENGGYPDPNNCQICKCPTGLGGLVCSDVQPSACGGELYATIAWQQLAHKGSQNCYWRIRADDARIRIKIQSTNFQCDKTCHSYIEIKHNSDFQQTGFRVWYDYYCSYKTFYNHYFCNVLIQI</sequence>
<dbReference type="SUPFAM" id="SSF55486">
    <property type="entry name" value="Metalloproteases ('zincins'), catalytic domain"/>
    <property type="match status" value="1"/>
</dbReference>
<evidence type="ECO:0000256" key="7">
    <source>
        <dbReference type="ARBA" id="ARBA00023157"/>
    </source>
</evidence>
<dbReference type="CDD" id="cd04280">
    <property type="entry name" value="ZnMc_astacin_like"/>
    <property type="match status" value="1"/>
</dbReference>
<evidence type="ECO:0000256" key="5">
    <source>
        <dbReference type="ARBA" id="ARBA00022833"/>
    </source>
</evidence>
<dbReference type="InterPro" id="IPR001506">
    <property type="entry name" value="Peptidase_M12A"/>
</dbReference>
<dbReference type="Proteomes" id="UP000276776">
    <property type="component" value="Unassembled WGS sequence"/>
</dbReference>
<gene>
    <name evidence="12" type="ORF">TCLT_LOCUS2317</name>
</gene>
<dbReference type="FunFam" id="3.40.390.10:FF:000028">
    <property type="entry name" value="Zinc metalloproteinase"/>
    <property type="match status" value="1"/>
</dbReference>
<dbReference type="InterPro" id="IPR035914">
    <property type="entry name" value="Sperma_CUB_dom_sf"/>
</dbReference>
<evidence type="ECO:0000313" key="12">
    <source>
        <dbReference type="EMBL" id="VDM98210.1"/>
    </source>
</evidence>
<evidence type="ECO:0000256" key="4">
    <source>
        <dbReference type="ARBA" id="ARBA00022801"/>
    </source>
</evidence>
<evidence type="ECO:0000256" key="10">
    <source>
        <dbReference type="RuleBase" id="RU361183"/>
    </source>
</evidence>
<dbReference type="EMBL" id="UYYF01000450">
    <property type="protein sequence ID" value="VDM98210.1"/>
    <property type="molecule type" value="Genomic_DNA"/>
</dbReference>
<evidence type="ECO:0000313" key="13">
    <source>
        <dbReference type="Proteomes" id="UP000276776"/>
    </source>
</evidence>
<dbReference type="SUPFAM" id="SSF49854">
    <property type="entry name" value="Spermadhesin, CUB domain"/>
    <property type="match status" value="1"/>
</dbReference>
<name>A0A0N5CQ16_THECL</name>
<dbReference type="STRING" id="103827.A0A0N5CQ16"/>
<evidence type="ECO:0000313" key="14">
    <source>
        <dbReference type="WBParaSite" id="TCLT_0000231601-mRNA-1"/>
    </source>
</evidence>
<reference evidence="14" key="1">
    <citation type="submission" date="2017-02" db="UniProtKB">
        <authorList>
            <consortium name="WormBaseParasite"/>
        </authorList>
    </citation>
    <scope>IDENTIFICATION</scope>
</reference>
<dbReference type="InterPro" id="IPR024079">
    <property type="entry name" value="MetalloPept_cat_dom_sf"/>
</dbReference>
<comment type="cofactor">
    <cofactor evidence="9 10">
        <name>Zn(2+)</name>
        <dbReference type="ChEBI" id="CHEBI:29105"/>
    </cofactor>
    <text evidence="9 10">Binds 1 zinc ion per subunit.</text>
</comment>
<keyword evidence="5 9" id="KW-0862">Zinc</keyword>
<keyword evidence="1" id="KW-0245">EGF-like domain</keyword>
<dbReference type="OrthoDB" id="291007at2759"/>
<dbReference type="GO" id="GO:0006508">
    <property type="term" value="P:proteolysis"/>
    <property type="evidence" value="ECO:0007669"/>
    <property type="project" value="UniProtKB-KW"/>
</dbReference>
<keyword evidence="4 9" id="KW-0378">Hydrolase</keyword>
<evidence type="ECO:0000259" key="11">
    <source>
        <dbReference type="PROSITE" id="PS51864"/>
    </source>
</evidence>
<dbReference type="PANTHER" id="PTHR10127:SF898">
    <property type="entry name" value="ZINC METALLOPROTEINASE NAS-30"/>
    <property type="match status" value="1"/>
</dbReference>
<keyword evidence="3 9" id="KW-0479">Metal-binding</keyword>
<evidence type="ECO:0000256" key="6">
    <source>
        <dbReference type="ARBA" id="ARBA00023049"/>
    </source>
</evidence>
<feature type="binding site" evidence="9">
    <location>
        <position position="334"/>
    </location>
    <ligand>
        <name>Zn(2+)</name>
        <dbReference type="ChEBI" id="CHEBI:29105"/>
        <note>catalytic</note>
    </ligand>
</feature>
<keyword evidence="13" id="KW-1185">Reference proteome</keyword>
<keyword evidence="7" id="KW-1015">Disulfide bond</keyword>
<evidence type="ECO:0000256" key="1">
    <source>
        <dbReference type="ARBA" id="ARBA00022536"/>
    </source>
</evidence>
<dbReference type="GO" id="GO:0004222">
    <property type="term" value="F:metalloendopeptidase activity"/>
    <property type="evidence" value="ECO:0007669"/>
    <property type="project" value="UniProtKB-UniRule"/>
</dbReference>